<keyword evidence="1" id="KW-0812">Transmembrane</keyword>
<keyword evidence="1" id="KW-0472">Membrane</keyword>
<dbReference type="OrthoDB" id="8479738at2"/>
<organism evidence="2 3">
    <name type="scientific">Rhodovulum imhoffii</name>
    <dbReference type="NCBI Taxonomy" id="365340"/>
    <lineage>
        <taxon>Bacteria</taxon>
        <taxon>Pseudomonadati</taxon>
        <taxon>Pseudomonadota</taxon>
        <taxon>Alphaproteobacteria</taxon>
        <taxon>Rhodobacterales</taxon>
        <taxon>Paracoccaceae</taxon>
        <taxon>Rhodovulum</taxon>
    </lineage>
</organism>
<protein>
    <submittedName>
        <fullName evidence="2">Uncharacterized protein</fullName>
    </submittedName>
</protein>
<evidence type="ECO:0000313" key="2">
    <source>
        <dbReference type="EMBL" id="PTN01500.1"/>
    </source>
</evidence>
<dbReference type="EMBL" id="QAAA01000012">
    <property type="protein sequence ID" value="PTN01500.1"/>
    <property type="molecule type" value="Genomic_DNA"/>
</dbReference>
<gene>
    <name evidence="2" type="ORF">C8N32_1129</name>
</gene>
<sequence length="81" mass="9020">MQTNTIASRPLWLRTILATPFIGWILRDLMFGDKNNIWYLLGALACLWAVAILTWGVPALYLPAVAAVPVIMLILILITRG</sequence>
<keyword evidence="3" id="KW-1185">Reference proteome</keyword>
<evidence type="ECO:0000256" key="1">
    <source>
        <dbReference type="SAM" id="Phobius"/>
    </source>
</evidence>
<feature type="transmembrane region" description="Helical" evidence="1">
    <location>
        <begin position="37"/>
        <end position="55"/>
    </location>
</feature>
<evidence type="ECO:0000313" key="3">
    <source>
        <dbReference type="Proteomes" id="UP000243859"/>
    </source>
</evidence>
<reference evidence="2 3" key="1">
    <citation type="submission" date="2018-04" db="EMBL/GenBank/DDBJ databases">
        <title>Genomic Encyclopedia of Archaeal and Bacterial Type Strains, Phase II (KMG-II): from individual species to whole genera.</title>
        <authorList>
            <person name="Goeker M."/>
        </authorList>
    </citation>
    <scope>NUCLEOTIDE SEQUENCE [LARGE SCALE GENOMIC DNA]</scope>
    <source>
        <strain evidence="2 3">DSM 18064</strain>
    </source>
</reference>
<dbReference type="AlphaFoldDB" id="A0A2T5BQM9"/>
<comment type="caution">
    <text evidence="2">The sequence shown here is derived from an EMBL/GenBank/DDBJ whole genome shotgun (WGS) entry which is preliminary data.</text>
</comment>
<accession>A0A2T5BQM9</accession>
<proteinExistence type="predicted"/>
<name>A0A2T5BQM9_9RHOB</name>
<keyword evidence="1" id="KW-1133">Transmembrane helix</keyword>
<dbReference type="RefSeq" id="WP_107892901.1">
    <property type="nucleotide sequence ID" value="NZ_NHSI01000048.1"/>
</dbReference>
<feature type="transmembrane region" description="Helical" evidence="1">
    <location>
        <begin position="61"/>
        <end position="79"/>
    </location>
</feature>
<dbReference type="Proteomes" id="UP000243859">
    <property type="component" value="Unassembled WGS sequence"/>
</dbReference>